<keyword evidence="2" id="KW-1185">Reference proteome</keyword>
<evidence type="ECO:0000313" key="1">
    <source>
        <dbReference type="EMBL" id="MPC30865.1"/>
    </source>
</evidence>
<comment type="caution">
    <text evidence="1">The sequence shown here is derived from an EMBL/GenBank/DDBJ whole genome shotgun (WGS) entry which is preliminary data.</text>
</comment>
<proteinExistence type="predicted"/>
<dbReference type="AlphaFoldDB" id="A0A5B7EBX4"/>
<protein>
    <submittedName>
        <fullName evidence="1">Uncharacterized protein</fullName>
    </submittedName>
</protein>
<dbReference type="Proteomes" id="UP000324222">
    <property type="component" value="Unassembled WGS sequence"/>
</dbReference>
<evidence type="ECO:0000313" key="2">
    <source>
        <dbReference type="Proteomes" id="UP000324222"/>
    </source>
</evidence>
<dbReference type="EMBL" id="VSRR010002330">
    <property type="protein sequence ID" value="MPC30865.1"/>
    <property type="molecule type" value="Genomic_DNA"/>
</dbReference>
<accession>A0A5B7EBX4</accession>
<gene>
    <name evidence="1" type="ORF">E2C01_024136</name>
</gene>
<reference evidence="1 2" key="1">
    <citation type="submission" date="2019-05" db="EMBL/GenBank/DDBJ databases">
        <title>Another draft genome of Portunus trituberculatus and its Hox gene families provides insights of decapod evolution.</title>
        <authorList>
            <person name="Jeong J.-H."/>
            <person name="Song I."/>
            <person name="Kim S."/>
            <person name="Choi T."/>
            <person name="Kim D."/>
            <person name="Ryu S."/>
            <person name="Kim W."/>
        </authorList>
    </citation>
    <scope>NUCLEOTIDE SEQUENCE [LARGE SCALE GENOMIC DNA]</scope>
    <source>
        <tissue evidence="1">Muscle</tissue>
    </source>
</reference>
<organism evidence="1 2">
    <name type="scientific">Portunus trituberculatus</name>
    <name type="common">Swimming crab</name>
    <name type="synonym">Neptunus trituberculatus</name>
    <dbReference type="NCBI Taxonomy" id="210409"/>
    <lineage>
        <taxon>Eukaryota</taxon>
        <taxon>Metazoa</taxon>
        <taxon>Ecdysozoa</taxon>
        <taxon>Arthropoda</taxon>
        <taxon>Crustacea</taxon>
        <taxon>Multicrustacea</taxon>
        <taxon>Malacostraca</taxon>
        <taxon>Eumalacostraca</taxon>
        <taxon>Eucarida</taxon>
        <taxon>Decapoda</taxon>
        <taxon>Pleocyemata</taxon>
        <taxon>Brachyura</taxon>
        <taxon>Eubrachyura</taxon>
        <taxon>Portunoidea</taxon>
        <taxon>Portunidae</taxon>
        <taxon>Portuninae</taxon>
        <taxon>Portunus</taxon>
    </lineage>
</organism>
<name>A0A5B7EBX4_PORTR</name>
<sequence>MEEQHIDELQLQGAPVSWPPVLAEGQELGPPRTATPQAWGGRAAFLGWRSGSGSGGGVIIIICWGEKSRLGYEEEEEEGRVRHG</sequence>